<evidence type="ECO:0000256" key="8">
    <source>
        <dbReference type="ARBA" id="ARBA00022989"/>
    </source>
</evidence>
<keyword evidence="8" id="KW-1133">Transmembrane helix</keyword>
<keyword evidence="9" id="KW-0560">Oxidoreductase</keyword>
<evidence type="ECO:0000256" key="11">
    <source>
        <dbReference type="ARBA" id="ARBA00023033"/>
    </source>
</evidence>
<dbReference type="PRINTS" id="PR00463">
    <property type="entry name" value="EP450I"/>
</dbReference>
<evidence type="ECO:0000256" key="6">
    <source>
        <dbReference type="ARBA" id="ARBA00022692"/>
    </source>
</evidence>
<evidence type="ECO:0000256" key="7">
    <source>
        <dbReference type="ARBA" id="ARBA00022723"/>
    </source>
</evidence>
<dbReference type="InterPro" id="IPR002401">
    <property type="entry name" value="Cyt_P450_E_grp-I"/>
</dbReference>
<dbReference type="EMBL" id="JARJCW010000172">
    <property type="protein sequence ID" value="KAJ7189580.1"/>
    <property type="molecule type" value="Genomic_DNA"/>
</dbReference>
<protein>
    <submittedName>
        <fullName evidence="14">Cytochrome P450</fullName>
    </submittedName>
</protein>
<evidence type="ECO:0000256" key="4">
    <source>
        <dbReference type="ARBA" id="ARBA00010617"/>
    </source>
</evidence>
<dbReference type="PANTHER" id="PTHR24305:SF166">
    <property type="entry name" value="CYTOCHROME P450 12A4, MITOCHONDRIAL-RELATED"/>
    <property type="match status" value="1"/>
</dbReference>
<evidence type="ECO:0000313" key="15">
    <source>
        <dbReference type="Proteomes" id="UP001219525"/>
    </source>
</evidence>
<keyword evidence="15" id="KW-1185">Reference proteome</keyword>
<evidence type="ECO:0000256" key="9">
    <source>
        <dbReference type="ARBA" id="ARBA00023002"/>
    </source>
</evidence>
<evidence type="ECO:0000256" key="5">
    <source>
        <dbReference type="ARBA" id="ARBA00022617"/>
    </source>
</evidence>
<dbReference type="PANTHER" id="PTHR24305">
    <property type="entry name" value="CYTOCHROME P450"/>
    <property type="match status" value="1"/>
</dbReference>
<dbReference type="PRINTS" id="PR00385">
    <property type="entry name" value="P450"/>
</dbReference>
<evidence type="ECO:0000313" key="14">
    <source>
        <dbReference type="EMBL" id="KAJ7189580.1"/>
    </source>
</evidence>
<comment type="similarity">
    <text evidence="4">Belongs to the cytochrome P450 family.</text>
</comment>
<accession>A0AAD6UL96</accession>
<dbReference type="InterPro" id="IPR001128">
    <property type="entry name" value="Cyt_P450"/>
</dbReference>
<evidence type="ECO:0000256" key="13">
    <source>
        <dbReference type="SAM" id="MobiDB-lite"/>
    </source>
</evidence>
<feature type="region of interest" description="Disordered" evidence="13">
    <location>
        <begin position="288"/>
        <end position="309"/>
    </location>
</feature>
<comment type="caution">
    <text evidence="14">The sequence shown here is derived from an EMBL/GenBank/DDBJ whole genome shotgun (WGS) entry which is preliminary data.</text>
</comment>
<dbReference type="InterPro" id="IPR036396">
    <property type="entry name" value="Cyt_P450_sf"/>
</dbReference>
<evidence type="ECO:0000256" key="3">
    <source>
        <dbReference type="ARBA" id="ARBA00004721"/>
    </source>
</evidence>
<keyword evidence="5" id="KW-0349">Heme</keyword>
<comment type="subcellular location">
    <subcellularLocation>
        <location evidence="2">Membrane</location>
    </subcellularLocation>
</comment>
<dbReference type="Gene3D" id="1.10.630.10">
    <property type="entry name" value="Cytochrome P450"/>
    <property type="match status" value="1"/>
</dbReference>
<dbReference type="Pfam" id="PF00067">
    <property type="entry name" value="p450"/>
    <property type="match status" value="1"/>
</dbReference>
<keyword evidence="11" id="KW-0503">Monooxygenase</keyword>
<dbReference type="GO" id="GO:0020037">
    <property type="term" value="F:heme binding"/>
    <property type="evidence" value="ECO:0007669"/>
    <property type="project" value="InterPro"/>
</dbReference>
<dbReference type="SUPFAM" id="SSF48264">
    <property type="entry name" value="Cytochrome P450"/>
    <property type="match status" value="1"/>
</dbReference>
<name>A0AAD6UL96_9AGAR</name>
<organism evidence="14 15">
    <name type="scientific">Mycena pura</name>
    <dbReference type="NCBI Taxonomy" id="153505"/>
    <lineage>
        <taxon>Eukaryota</taxon>
        <taxon>Fungi</taxon>
        <taxon>Dikarya</taxon>
        <taxon>Basidiomycota</taxon>
        <taxon>Agaricomycotina</taxon>
        <taxon>Agaricomycetes</taxon>
        <taxon>Agaricomycetidae</taxon>
        <taxon>Agaricales</taxon>
        <taxon>Marasmiineae</taxon>
        <taxon>Mycenaceae</taxon>
        <taxon>Mycena</taxon>
    </lineage>
</organism>
<dbReference type="Proteomes" id="UP001219525">
    <property type="component" value="Unassembled WGS sequence"/>
</dbReference>
<dbReference type="GO" id="GO:0016705">
    <property type="term" value="F:oxidoreductase activity, acting on paired donors, with incorporation or reduction of molecular oxygen"/>
    <property type="evidence" value="ECO:0007669"/>
    <property type="project" value="InterPro"/>
</dbReference>
<keyword evidence="10" id="KW-0408">Iron</keyword>
<dbReference type="GO" id="GO:0004497">
    <property type="term" value="F:monooxygenase activity"/>
    <property type="evidence" value="ECO:0007669"/>
    <property type="project" value="UniProtKB-KW"/>
</dbReference>
<keyword evidence="7" id="KW-0479">Metal-binding</keyword>
<dbReference type="InterPro" id="IPR050121">
    <property type="entry name" value="Cytochrome_P450_monoxygenase"/>
</dbReference>
<keyword evidence="12" id="KW-0472">Membrane</keyword>
<dbReference type="GO" id="GO:0005506">
    <property type="term" value="F:iron ion binding"/>
    <property type="evidence" value="ECO:0007669"/>
    <property type="project" value="InterPro"/>
</dbReference>
<evidence type="ECO:0000256" key="10">
    <source>
        <dbReference type="ARBA" id="ARBA00023004"/>
    </source>
</evidence>
<proteinExistence type="inferred from homology"/>
<keyword evidence="6" id="KW-0812">Transmembrane</keyword>
<evidence type="ECO:0000256" key="12">
    <source>
        <dbReference type="ARBA" id="ARBA00023136"/>
    </source>
</evidence>
<comment type="pathway">
    <text evidence="3">Secondary metabolite biosynthesis; terpenoid biosynthesis.</text>
</comment>
<sequence length="484" mass="53477">MISILVFAAVLAGLGLLAHFRRKRPIGHLAGPSSPSWIFGNLLQLADAPQHGDYEFAWRKRFGDVYRIKGCFGEDRLLVADPAALQFILNNPIFAFSPAYRTLMSWVFGPRSIGALQGAPHKELKSKMNIGFTAAAVRQYQSTFEHIARRASLSDRLENIDTPSTDLVPLLSDTTLNAITEVVFGCSTEQLDADFVRSSTQILVPPPNQYAAQSLFSAIASRLPTRVLQPAIHLPTGIFKILRAQRRLADREGWRLVNEKVEAIKHGMELDDLYSRFGKLSRHNLQKRTLKSEGNQVNGDRNSEQKGSSEAKFVNAADVVAQTWVFTTAGQATTAITLCFGLIELAKNPQLQTDLRQEIHAARGMNHRTIAYESLALLNALIKETLRMYPPEPIAGRVAGEDVDIPLSQPITSTTGDKVMHIPIRKGQILSVAIASYQRLESRWGEDALAHKFRPSRWLDGTVHQGEAIGPYANLGVSLCLTAP</sequence>
<dbReference type="GO" id="GO:0016020">
    <property type="term" value="C:membrane"/>
    <property type="evidence" value="ECO:0007669"/>
    <property type="project" value="UniProtKB-SubCell"/>
</dbReference>
<evidence type="ECO:0000256" key="2">
    <source>
        <dbReference type="ARBA" id="ARBA00004370"/>
    </source>
</evidence>
<dbReference type="AlphaFoldDB" id="A0AAD6UL96"/>
<reference evidence="14" key="1">
    <citation type="submission" date="2023-03" db="EMBL/GenBank/DDBJ databases">
        <title>Massive genome expansion in bonnet fungi (Mycena s.s.) driven by repeated elements and novel gene families across ecological guilds.</title>
        <authorList>
            <consortium name="Lawrence Berkeley National Laboratory"/>
            <person name="Harder C.B."/>
            <person name="Miyauchi S."/>
            <person name="Viragh M."/>
            <person name="Kuo A."/>
            <person name="Thoen E."/>
            <person name="Andreopoulos B."/>
            <person name="Lu D."/>
            <person name="Skrede I."/>
            <person name="Drula E."/>
            <person name="Henrissat B."/>
            <person name="Morin E."/>
            <person name="Kohler A."/>
            <person name="Barry K."/>
            <person name="LaButti K."/>
            <person name="Morin E."/>
            <person name="Salamov A."/>
            <person name="Lipzen A."/>
            <person name="Mereny Z."/>
            <person name="Hegedus B."/>
            <person name="Baldrian P."/>
            <person name="Stursova M."/>
            <person name="Weitz H."/>
            <person name="Taylor A."/>
            <person name="Grigoriev I.V."/>
            <person name="Nagy L.G."/>
            <person name="Martin F."/>
            <person name="Kauserud H."/>
        </authorList>
    </citation>
    <scope>NUCLEOTIDE SEQUENCE</scope>
    <source>
        <strain evidence="14">9144</strain>
    </source>
</reference>
<comment type="cofactor">
    <cofactor evidence="1">
        <name>heme</name>
        <dbReference type="ChEBI" id="CHEBI:30413"/>
    </cofactor>
</comment>
<evidence type="ECO:0000256" key="1">
    <source>
        <dbReference type="ARBA" id="ARBA00001971"/>
    </source>
</evidence>
<gene>
    <name evidence="14" type="ORF">GGX14DRAFT_701987</name>
</gene>